<evidence type="ECO:0000313" key="1">
    <source>
        <dbReference type="EMBL" id="ANK12904.1"/>
    </source>
</evidence>
<dbReference type="RefSeq" id="WP_068350814.1">
    <property type="nucleotide sequence ID" value="NZ_CP016033.1"/>
</dbReference>
<accession>A0A192D545</accession>
<protein>
    <submittedName>
        <fullName evidence="1">Uncharacterized protein</fullName>
    </submittedName>
</protein>
<dbReference type="STRING" id="1112.A9D12_08045"/>
<name>A0A192D545_9SPHN</name>
<sequence length="174" mass="18341">MHTEPEVVALHRGLAIVLARVMDLPSPPIKHAPFAVGAIMHEEGDDLLEQVMRSAVTMKQDLLVGVTKRRSSGELVRSLVLIVANASGATAYNVEPARLKPGQPVVLVSQRPGKAWQLVGGKLRSAAMPSAAKCEAGILRVAAEMPKLLDYGCEEGAAYPGIELGPKRGHAAAA</sequence>
<dbReference type="KEGG" id="pns:A9D12_08045"/>
<keyword evidence="2" id="KW-1185">Reference proteome</keyword>
<gene>
    <name evidence="1" type="ORF">A9D12_08045</name>
</gene>
<evidence type="ECO:0000313" key="2">
    <source>
        <dbReference type="Proteomes" id="UP000078263"/>
    </source>
</evidence>
<reference evidence="1 2" key="1">
    <citation type="submission" date="2016-05" db="EMBL/GenBank/DDBJ databases">
        <title>Compelete Genome Sequence of Bacteriochlorophyll-Synthesizing Bacterium Porphyrobacter neustonensis DSM 9434.</title>
        <authorList>
            <person name="Shi X.-L."/>
            <person name="Wu Y.-H."/>
            <person name="Cheng H."/>
            <person name="Xu L."/>
            <person name="Zhang X.-Q."/>
            <person name="Wang C.-S."/>
            <person name="Xu X.-W."/>
        </authorList>
    </citation>
    <scope>NUCLEOTIDE SEQUENCE [LARGE SCALE GENOMIC DNA]</scope>
    <source>
        <strain evidence="1 2">DSM 9434</strain>
    </source>
</reference>
<proteinExistence type="predicted"/>
<dbReference type="Proteomes" id="UP000078263">
    <property type="component" value="Chromosome"/>
</dbReference>
<dbReference type="EMBL" id="CP016033">
    <property type="protein sequence ID" value="ANK12904.1"/>
    <property type="molecule type" value="Genomic_DNA"/>
</dbReference>
<dbReference type="AlphaFoldDB" id="A0A192D545"/>
<organism evidence="1 2">
    <name type="scientific">Erythrobacter neustonensis</name>
    <dbReference type="NCBI Taxonomy" id="1112"/>
    <lineage>
        <taxon>Bacteria</taxon>
        <taxon>Pseudomonadati</taxon>
        <taxon>Pseudomonadota</taxon>
        <taxon>Alphaproteobacteria</taxon>
        <taxon>Sphingomonadales</taxon>
        <taxon>Erythrobacteraceae</taxon>
        <taxon>Erythrobacter/Porphyrobacter group</taxon>
        <taxon>Erythrobacter</taxon>
    </lineage>
</organism>